<evidence type="ECO:0000256" key="4">
    <source>
        <dbReference type="ARBA" id="ARBA00022692"/>
    </source>
</evidence>
<protein>
    <submittedName>
        <fullName evidence="16">Mitochondrial Cmc1</fullName>
    </submittedName>
</protein>
<evidence type="ECO:0000313" key="16">
    <source>
        <dbReference type="EMBL" id="QKK35456.1"/>
    </source>
</evidence>
<dbReference type="PANTHER" id="PTHR24089">
    <property type="entry name" value="SOLUTE CARRIER FAMILY 25"/>
    <property type="match status" value="1"/>
</dbReference>
<dbReference type="InterPro" id="IPR018108">
    <property type="entry name" value="MCP_transmembrane"/>
</dbReference>
<feature type="domain" description="EF-hand" evidence="15">
    <location>
        <begin position="121"/>
        <end position="156"/>
    </location>
</feature>
<evidence type="ECO:0000259" key="15">
    <source>
        <dbReference type="PROSITE" id="PS50222"/>
    </source>
</evidence>
<dbReference type="GO" id="GO:0005509">
    <property type="term" value="F:calcium ion binding"/>
    <property type="evidence" value="ECO:0007669"/>
    <property type="project" value="InterPro"/>
</dbReference>
<keyword evidence="7" id="KW-0999">Mitochondrion inner membrane</keyword>
<keyword evidence="8" id="KW-0106">Calcium</keyword>
<accession>A0A6M8Y3J9</accession>
<dbReference type="PROSITE" id="PS50920">
    <property type="entry name" value="SOLCAR"/>
    <property type="match status" value="3"/>
</dbReference>
<dbReference type="Gene3D" id="1.50.40.10">
    <property type="entry name" value="Mitochondrial carrier domain"/>
    <property type="match status" value="1"/>
</dbReference>
<evidence type="ECO:0000256" key="5">
    <source>
        <dbReference type="ARBA" id="ARBA00022723"/>
    </source>
</evidence>
<evidence type="ECO:0000256" key="10">
    <source>
        <dbReference type="ARBA" id="ARBA00023128"/>
    </source>
</evidence>
<dbReference type="InterPro" id="IPR002067">
    <property type="entry name" value="MCP"/>
</dbReference>
<dbReference type="Gene3D" id="1.10.238.10">
    <property type="entry name" value="EF-hand"/>
    <property type="match status" value="1"/>
</dbReference>
<evidence type="ECO:0000256" key="8">
    <source>
        <dbReference type="ARBA" id="ARBA00022837"/>
    </source>
</evidence>
<sequence length="493" mass="54558">MPSEVRAKLEKLIHGQIQVPAEDIDDNVDATALGEILSDTYQHTGSSKCEIADRLLKTIQAQECPGDSESKPNTTIRSFAAFLERRMNRLKDIFSRIDRDEDRRITLSDVYEYLDQHKLIYDPEKVQLVYNVIDKDHDGSVTYEDFVHQLLLVPSYGRKPNERFFYRAYDFFVEDLGISADSDVVMSTGLSNGMGYFYAGGIAGVISRTCTAPFDRVKVYLIANSTRHSPLTFREAIASIYSSGNPPGLRAFFTGNGLNTIKVLPESAVKFGGFEFAKKMLAEIEGVDDPANLSRIATFFAGGIGGMVSQFCVYPIDTLKFRVQCAAQSGGTRGANVLFTVLRNMIKEGGIRSFYRGLYVGVLGIFPFAAMDLGIFSALKAAYVRSEAKRLRISETDVQMGNLAVLSMGAVSGSVGASVVYPVNLIRTRIQTQGTAAHPFHYKNFVDCYHQSLKREGWRGLFRGLGPNLAKVAPSVSISYLVYEKSKNLMNLA</sequence>
<dbReference type="PROSITE" id="PS50222">
    <property type="entry name" value="EF_HAND_2"/>
    <property type="match status" value="2"/>
</dbReference>
<dbReference type="Pfam" id="PF00153">
    <property type="entry name" value="Mito_carr"/>
    <property type="match status" value="3"/>
</dbReference>
<proteinExistence type="evidence at transcript level"/>
<feature type="repeat" description="Solcar" evidence="12">
    <location>
        <begin position="293"/>
        <end position="382"/>
    </location>
</feature>
<dbReference type="PROSITE" id="PS00018">
    <property type="entry name" value="EF_HAND_1"/>
    <property type="match status" value="2"/>
</dbReference>
<evidence type="ECO:0000256" key="11">
    <source>
        <dbReference type="ARBA" id="ARBA00023136"/>
    </source>
</evidence>
<name>A0A6M8Y3J9_STABO</name>
<dbReference type="GO" id="GO:0005743">
    <property type="term" value="C:mitochondrial inner membrane"/>
    <property type="evidence" value="ECO:0007669"/>
    <property type="project" value="UniProtKB-SubCell"/>
</dbReference>
<dbReference type="CDD" id="cd00051">
    <property type="entry name" value="EFh"/>
    <property type="match status" value="1"/>
</dbReference>
<keyword evidence="11 12" id="KW-0472">Membrane</keyword>
<dbReference type="SUPFAM" id="SSF103506">
    <property type="entry name" value="Mitochondrial carrier"/>
    <property type="match status" value="1"/>
</dbReference>
<evidence type="ECO:0000256" key="1">
    <source>
        <dbReference type="ARBA" id="ARBA00004448"/>
    </source>
</evidence>
<gene>
    <name evidence="16" type="primary">Cmc1</name>
</gene>
<evidence type="ECO:0000256" key="2">
    <source>
        <dbReference type="ARBA" id="ARBA00006375"/>
    </source>
</evidence>
<keyword evidence="10" id="KW-0496">Mitochondrion</keyword>
<evidence type="ECO:0000256" key="13">
    <source>
        <dbReference type="RuleBase" id="RU000488"/>
    </source>
</evidence>
<evidence type="ECO:0000256" key="3">
    <source>
        <dbReference type="ARBA" id="ARBA00022448"/>
    </source>
</evidence>
<dbReference type="FunFam" id="1.50.40.10:FF:000016">
    <property type="entry name" value="Solute carrier family 25 member 23"/>
    <property type="match status" value="1"/>
</dbReference>
<comment type="similarity">
    <text evidence="2 13">Belongs to the mitochondrial carrier (TC 2.A.29) family.</text>
</comment>
<keyword evidence="6" id="KW-0677">Repeat</keyword>
<dbReference type="Pfam" id="PF13499">
    <property type="entry name" value="EF-hand_7"/>
    <property type="match status" value="1"/>
</dbReference>
<dbReference type="InterPro" id="IPR011992">
    <property type="entry name" value="EF-hand-dom_pair"/>
</dbReference>
<dbReference type="AlphaFoldDB" id="A0A6M8Y3J9"/>
<dbReference type="SUPFAM" id="SSF47473">
    <property type="entry name" value="EF-hand"/>
    <property type="match status" value="1"/>
</dbReference>
<feature type="domain" description="EF-hand" evidence="15">
    <location>
        <begin position="85"/>
        <end position="120"/>
    </location>
</feature>
<evidence type="ECO:0000256" key="7">
    <source>
        <dbReference type="ARBA" id="ARBA00022792"/>
    </source>
</evidence>
<evidence type="ECO:0000256" key="12">
    <source>
        <dbReference type="PROSITE-ProRule" id="PRU00282"/>
    </source>
</evidence>
<evidence type="ECO:0000256" key="9">
    <source>
        <dbReference type="ARBA" id="ARBA00022989"/>
    </source>
</evidence>
<organism evidence="16">
    <name type="scientific">Starmerella bombicola</name>
    <name type="common">Yeast</name>
    <name type="synonym">Candida bombicola</name>
    <dbReference type="NCBI Taxonomy" id="75736"/>
    <lineage>
        <taxon>Eukaryota</taxon>
        <taxon>Fungi</taxon>
        <taxon>Dikarya</taxon>
        <taxon>Ascomycota</taxon>
        <taxon>Saccharomycotina</taxon>
        <taxon>Dipodascomycetes</taxon>
        <taxon>Dipodascales</taxon>
        <taxon>Trichomonascaceae</taxon>
        <taxon>Starmerella</taxon>
    </lineage>
</organism>
<feature type="transmembrane region" description="Helical" evidence="14">
    <location>
        <begin position="357"/>
        <end position="379"/>
    </location>
</feature>
<feature type="transmembrane region" description="Helical" evidence="14">
    <location>
        <begin position="400"/>
        <end position="421"/>
    </location>
</feature>
<reference evidence="16" key="1">
    <citation type="journal article" date="2020" name="Appl. Microbiol. Biotechnol.">
        <title>Identification and importance of mitochondrial citrate carriers and ATP citrate lyase for glycolipid production in Starmerella bombicola.</title>
        <authorList>
            <person name="Jezierska S."/>
            <person name="Claus S."/>
            <person name="Van Bogaert I.N.A."/>
        </authorList>
    </citation>
    <scope>NUCLEOTIDE SEQUENCE</scope>
</reference>
<evidence type="ECO:0000256" key="14">
    <source>
        <dbReference type="SAM" id="Phobius"/>
    </source>
</evidence>
<keyword evidence="3 13" id="KW-0813">Transport</keyword>
<dbReference type="EMBL" id="MT179588">
    <property type="protein sequence ID" value="QKK35456.1"/>
    <property type="molecule type" value="mRNA"/>
</dbReference>
<feature type="repeat" description="Solcar" evidence="12">
    <location>
        <begin position="400"/>
        <end position="489"/>
    </location>
</feature>
<feature type="repeat" description="Solcar" evidence="12">
    <location>
        <begin position="191"/>
        <end position="280"/>
    </location>
</feature>
<dbReference type="InterPro" id="IPR002048">
    <property type="entry name" value="EF_hand_dom"/>
</dbReference>
<keyword evidence="9 14" id="KW-1133">Transmembrane helix</keyword>
<evidence type="ECO:0000256" key="6">
    <source>
        <dbReference type="ARBA" id="ARBA00022737"/>
    </source>
</evidence>
<dbReference type="PRINTS" id="PR00926">
    <property type="entry name" value="MITOCARRIER"/>
</dbReference>
<comment type="subcellular location">
    <subcellularLocation>
        <location evidence="1">Mitochondrion inner membrane</location>
        <topology evidence="1">Multi-pass membrane protein</topology>
    </subcellularLocation>
</comment>
<keyword evidence="4 12" id="KW-0812">Transmembrane</keyword>
<keyword evidence="5" id="KW-0479">Metal-binding</keyword>
<dbReference type="InterPro" id="IPR018247">
    <property type="entry name" value="EF_Hand_1_Ca_BS"/>
</dbReference>
<dbReference type="InterPro" id="IPR023395">
    <property type="entry name" value="MCP_dom_sf"/>
</dbReference>
<dbReference type="GO" id="GO:0055085">
    <property type="term" value="P:transmembrane transport"/>
    <property type="evidence" value="ECO:0007669"/>
    <property type="project" value="InterPro"/>
</dbReference>